<protein>
    <recommendedName>
        <fullName evidence="1">PKD domain-containing protein</fullName>
    </recommendedName>
</protein>
<accession>A0ABS3SG57</accession>
<feature type="domain" description="PKD" evidence="1">
    <location>
        <begin position="211"/>
        <end position="257"/>
    </location>
</feature>
<dbReference type="InterPro" id="IPR000601">
    <property type="entry name" value="PKD_dom"/>
</dbReference>
<reference evidence="2 3" key="1">
    <citation type="submission" date="2021-03" db="EMBL/GenBank/DDBJ databases">
        <title>novel species in genus Cellulomonas.</title>
        <authorList>
            <person name="Zhang G."/>
        </authorList>
    </citation>
    <scope>NUCLEOTIDE SEQUENCE [LARGE SCALE GENOMIC DNA]</scope>
    <source>
        <strain evidence="3">zg-ZUI188</strain>
    </source>
</reference>
<name>A0ABS3SG57_9CELL</name>
<evidence type="ECO:0000313" key="3">
    <source>
        <dbReference type="Proteomes" id="UP000678317"/>
    </source>
</evidence>
<comment type="caution">
    <text evidence="2">The sequence shown here is derived from an EMBL/GenBank/DDBJ whole genome shotgun (WGS) entry which is preliminary data.</text>
</comment>
<evidence type="ECO:0000259" key="1">
    <source>
        <dbReference type="PROSITE" id="PS50093"/>
    </source>
</evidence>
<dbReference type="EMBL" id="JAGFBM010000003">
    <property type="protein sequence ID" value="MBO3084712.1"/>
    <property type="molecule type" value="Genomic_DNA"/>
</dbReference>
<evidence type="ECO:0000313" key="2">
    <source>
        <dbReference type="EMBL" id="MBO3084712.1"/>
    </source>
</evidence>
<dbReference type="Proteomes" id="UP000678317">
    <property type="component" value="Unassembled WGS sequence"/>
</dbReference>
<sequence length="310" mass="33668">MVRPPDRHDDARRDCCPVIASIVIAGALMLAIPSGSRGQGGEWGTRASASAERAAFLLNFAMAESESATAMALPAVERVIEYRRAPMCNTSSGRATTPLNGPCPEAQGEAGVNDCEGDTPLQPMWARERASVATQDWGPWFQVDAGGCPADLLPVFTGEDFRRLPLASPVLRVQPDRGWVLVNKETIVSTERVEQTFRTELLGRGIDVIATPETFTYDFGDGSRDLVTRSAGRPYPDHDTFHVYDEVGTVQITLTTTWTGRYRVDGTTQWRDVVGTAETSSTSAPFSVEERRSHLVSGLCTDTPTPADCD</sequence>
<organism evidence="2 3">
    <name type="scientific">Cellulomonas fengjieae</name>
    <dbReference type="NCBI Taxonomy" id="2819978"/>
    <lineage>
        <taxon>Bacteria</taxon>
        <taxon>Bacillati</taxon>
        <taxon>Actinomycetota</taxon>
        <taxon>Actinomycetes</taxon>
        <taxon>Micrococcales</taxon>
        <taxon>Cellulomonadaceae</taxon>
        <taxon>Cellulomonas</taxon>
    </lineage>
</organism>
<dbReference type="PROSITE" id="PS50093">
    <property type="entry name" value="PKD"/>
    <property type="match status" value="1"/>
</dbReference>
<keyword evidence="3" id="KW-1185">Reference proteome</keyword>
<proteinExistence type="predicted"/>
<gene>
    <name evidence="2" type="ORF">J4035_08680</name>
</gene>